<gene>
    <name evidence="9" type="ORF">OMED0929_LOCUS4120</name>
</gene>
<evidence type="ECO:0000256" key="3">
    <source>
        <dbReference type="ARBA" id="ARBA00022448"/>
    </source>
</evidence>
<evidence type="ECO:0000256" key="7">
    <source>
        <dbReference type="SAM" id="MobiDB-lite"/>
    </source>
</evidence>
<feature type="transmembrane region" description="Helical" evidence="8">
    <location>
        <begin position="388"/>
        <end position="408"/>
    </location>
</feature>
<dbReference type="GO" id="GO:0016020">
    <property type="term" value="C:membrane"/>
    <property type="evidence" value="ECO:0007669"/>
    <property type="project" value="UniProtKB-SubCell"/>
</dbReference>
<evidence type="ECO:0000256" key="8">
    <source>
        <dbReference type="SAM" id="Phobius"/>
    </source>
</evidence>
<feature type="transmembrane region" description="Helical" evidence="8">
    <location>
        <begin position="459"/>
        <end position="480"/>
    </location>
</feature>
<feature type="transmembrane region" description="Helical" evidence="8">
    <location>
        <begin position="125"/>
        <end position="146"/>
    </location>
</feature>
<feature type="transmembrane region" description="Helical" evidence="8">
    <location>
        <begin position="152"/>
        <end position="172"/>
    </location>
</feature>
<evidence type="ECO:0000256" key="6">
    <source>
        <dbReference type="ARBA" id="ARBA00023136"/>
    </source>
</evidence>
<evidence type="ECO:0000256" key="4">
    <source>
        <dbReference type="ARBA" id="ARBA00022692"/>
    </source>
</evidence>
<organism evidence="9">
    <name type="scientific">Ostreococcus mediterraneus</name>
    <dbReference type="NCBI Taxonomy" id="1486918"/>
    <lineage>
        <taxon>Eukaryota</taxon>
        <taxon>Viridiplantae</taxon>
        <taxon>Chlorophyta</taxon>
        <taxon>Mamiellophyceae</taxon>
        <taxon>Mamiellales</taxon>
        <taxon>Bathycoccaceae</taxon>
        <taxon>Ostreococcus</taxon>
    </lineage>
</organism>
<sequence>MSVDADRALNPDNDDDEVGGDDVPSSCASSCLCAPCAPLMGFNTRLRRVFGWQLLAFVFSADFFVKGAAKHLIASSFLPYAQKYLKFSAQAFQRFDVLVSFPWMLKPFLGVLTDTTPVFGYKKRAYLTFVSLCGTIAIFMIGSMTFHPEDGMKFAVLVTLVNTLIAFSDVLTGARLFEAMSLNQTSGGDLLTYSWMLTTIGAIVGTALSYIGLETGQYRMIYWFAFPCALQLVFTSAFGLLPEKKVPSDYSAHAMAKKHWNKFLLAFIITICSLGVIAIQLVSGIVDDFVTCFLCCVSIAAVLCCAIYWCLEKKVAMMLLYLFIDRFVNVNVSRAKMYWYTEGNECVPNGPHFGYVFFIVATFLVALTAQAIGIWLFQRYLARSNVRLVLLVSIVTKIIAKFTDIWIITRTNLRMGIGDHSAYVFSEGVIEGIAFILNYMPSSVVLAKFAEKDIESTLFTVLAGTVNVAQALAVTIGSSAMTFVGIHTDLVAGKCNFDQLIPLLMICGVVLPLFSVPFIYLLVPDINMHEDLSGSLDVKTETTSPATNKAS</sequence>
<keyword evidence="3" id="KW-0813">Transport</keyword>
<dbReference type="EMBL" id="HBEW01004915">
    <property type="protein sequence ID" value="CAD8582937.1"/>
    <property type="molecule type" value="Transcribed_RNA"/>
</dbReference>
<feature type="transmembrane region" description="Helical" evidence="8">
    <location>
        <begin position="49"/>
        <end position="65"/>
    </location>
</feature>
<dbReference type="SUPFAM" id="SSF103473">
    <property type="entry name" value="MFS general substrate transporter"/>
    <property type="match status" value="1"/>
</dbReference>
<dbReference type="AlphaFoldDB" id="A0A7S0KIM5"/>
<keyword evidence="6 8" id="KW-0472">Membrane</keyword>
<dbReference type="InterPro" id="IPR036259">
    <property type="entry name" value="MFS_trans_sf"/>
</dbReference>
<accession>A0A7S0KIM5</accession>
<comment type="subcellular location">
    <subcellularLocation>
        <location evidence="1">Membrane</location>
        <topology evidence="1">Multi-pass membrane protein</topology>
    </subcellularLocation>
</comment>
<keyword evidence="5 8" id="KW-1133">Transmembrane helix</keyword>
<name>A0A7S0KIM5_9CHLO</name>
<feature type="transmembrane region" description="Helical" evidence="8">
    <location>
        <begin position="500"/>
        <end position="523"/>
    </location>
</feature>
<dbReference type="InterPro" id="IPR039309">
    <property type="entry name" value="BT1"/>
</dbReference>
<evidence type="ECO:0000256" key="5">
    <source>
        <dbReference type="ARBA" id="ARBA00022989"/>
    </source>
</evidence>
<feature type="transmembrane region" description="Helical" evidence="8">
    <location>
        <begin position="219"/>
        <end position="242"/>
    </location>
</feature>
<evidence type="ECO:0008006" key="10">
    <source>
        <dbReference type="Google" id="ProtNLM"/>
    </source>
</evidence>
<feature type="transmembrane region" description="Helical" evidence="8">
    <location>
        <begin position="428"/>
        <end position="447"/>
    </location>
</feature>
<dbReference type="PANTHER" id="PTHR31585">
    <property type="entry name" value="FOLATE-BIOPTERIN TRANSPORTER 1, CHLOROPLASTIC"/>
    <property type="match status" value="1"/>
</dbReference>
<keyword evidence="4 8" id="KW-0812">Transmembrane</keyword>
<proteinExistence type="inferred from homology"/>
<comment type="similarity">
    <text evidence="2">Belongs to the major facilitator superfamily. Folate-biopterin transporter (TC 2.A.71) family.</text>
</comment>
<protein>
    <recommendedName>
        <fullName evidence="10">Folate/biopterin transporter</fullName>
    </recommendedName>
</protein>
<feature type="transmembrane region" description="Helical" evidence="8">
    <location>
        <begin position="288"/>
        <end position="311"/>
    </location>
</feature>
<evidence type="ECO:0000313" key="9">
    <source>
        <dbReference type="EMBL" id="CAD8582937.1"/>
    </source>
</evidence>
<evidence type="ECO:0000256" key="2">
    <source>
        <dbReference type="ARBA" id="ARBA00007015"/>
    </source>
</evidence>
<feature type="transmembrane region" description="Helical" evidence="8">
    <location>
        <begin position="193"/>
        <end position="213"/>
    </location>
</feature>
<reference evidence="9" key="1">
    <citation type="submission" date="2021-01" db="EMBL/GenBank/DDBJ databases">
        <authorList>
            <person name="Corre E."/>
            <person name="Pelletier E."/>
            <person name="Niang G."/>
            <person name="Scheremetjew M."/>
            <person name="Finn R."/>
            <person name="Kale V."/>
            <person name="Holt S."/>
            <person name="Cochrane G."/>
            <person name="Meng A."/>
            <person name="Brown T."/>
            <person name="Cohen L."/>
        </authorList>
    </citation>
    <scope>NUCLEOTIDE SEQUENCE</scope>
    <source>
        <strain evidence="9">Clade-D-RCC2572</strain>
    </source>
</reference>
<dbReference type="PANTHER" id="PTHR31585:SF51">
    <property type="entry name" value="TRANSPORTER, PUTATIVE-RELATED"/>
    <property type="match status" value="1"/>
</dbReference>
<dbReference type="Pfam" id="PF03092">
    <property type="entry name" value="BT1"/>
    <property type="match status" value="1"/>
</dbReference>
<evidence type="ECO:0000256" key="1">
    <source>
        <dbReference type="ARBA" id="ARBA00004141"/>
    </source>
</evidence>
<feature type="transmembrane region" description="Helical" evidence="8">
    <location>
        <begin position="263"/>
        <end position="282"/>
    </location>
</feature>
<feature type="transmembrane region" description="Helical" evidence="8">
    <location>
        <begin position="355"/>
        <end position="376"/>
    </location>
</feature>
<feature type="region of interest" description="Disordered" evidence="7">
    <location>
        <begin position="1"/>
        <end position="21"/>
    </location>
</feature>